<gene>
    <name evidence="6" type="ORF">L2W38_00980</name>
</gene>
<feature type="chain" id="PRO_5047253329" evidence="4">
    <location>
        <begin position="23"/>
        <end position="544"/>
    </location>
</feature>
<evidence type="ECO:0000256" key="1">
    <source>
        <dbReference type="ARBA" id="ARBA00005695"/>
    </source>
</evidence>
<evidence type="ECO:0000313" key="7">
    <source>
        <dbReference type="Proteomes" id="UP001200430"/>
    </source>
</evidence>
<evidence type="ECO:0000256" key="3">
    <source>
        <dbReference type="ARBA" id="ARBA00022729"/>
    </source>
</evidence>
<sequence>MKKRCLLVLIIAATVLPQIANASVDPDKIQGPSIDELYMVVIKDPDARALALEKGEVDLVGDIASPAIIDRLSKADDRISMSMAKSFHALSMGMNLRRNPWNRVELRRAINTIIPRGRLVRELFGGFSEPLYSYLPPVSPYHDPEISQPKYDREKAREMLRASGWSWNDEGVLIPPESSEPLKPVSILSPTANSAPTTAELASRIADEMTALGIPTKAEPMDFSTMLARLDARNFDCYIMAWSLTRDPDVLYSLYHSSMDVPGGYNLPGVRSSILDEALERLRYAPDEESAMAAAHQSQKLLSDLVPVVPIYSRSSVGAVGKGWSGTVATAATSVNSIWTLLSAHRDGHDRFKMALEDDPRALNPFTSSSATAWKVLGLIYDSLIEVDPTTLGDRPGLAKSWKVETVTIDGGEVTRITFKLKEGLLWQDGSPLTSSDPAETIRYIAENEIPRFFDNVSDLMAVETPNESTLTVTMDSISYWHFHHIAGLPVLPAKVLRKIDDWKSWQPMEDGGLIGSGPFILKDYRPGEFVRFSSNEHYRRYRR</sequence>
<feature type="domain" description="Solute-binding protein family 5" evidence="5">
    <location>
        <begin position="396"/>
        <end position="540"/>
    </location>
</feature>
<feature type="domain" description="Solute-binding protein family 5" evidence="5">
    <location>
        <begin position="31"/>
        <end position="257"/>
    </location>
</feature>
<dbReference type="RefSeq" id="WP_236097752.1">
    <property type="nucleotide sequence ID" value="NZ_JAKGUD010000001.1"/>
</dbReference>
<feature type="signal peptide" evidence="4">
    <location>
        <begin position="1"/>
        <end position="22"/>
    </location>
</feature>
<dbReference type="SUPFAM" id="SSF53850">
    <property type="entry name" value="Periplasmic binding protein-like II"/>
    <property type="match status" value="2"/>
</dbReference>
<dbReference type="PANTHER" id="PTHR30290:SF9">
    <property type="entry name" value="OLIGOPEPTIDE-BINDING PROTEIN APPA"/>
    <property type="match status" value="1"/>
</dbReference>
<dbReference type="Proteomes" id="UP001200430">
    <property type="component" value="Unassembled WGS sequence"/>
</dbReference>
<dbReference type="InterPro" id="IPR039424">
    <property type="entry name" value="SBP_5"/>
</dbReference>
<dbReference type="Gene3D" id="3.40.190.10">
    <property type="entry name" value="Periplasmic binding protein-like II"/>
    <property type="match status" value="2"/>
</dbReference>
<dbReference type="Gene3D" id="3.10.105.10">
    <property type="entry name" value="Dipeptide-binding Protein, Domain 3"/>
    <property type="match status" value="1"/>
</dbReference>
<keyword evidence="2" id="KW-0813">Transport</keyword>
<evidence type="ECO:0000259" key="5">
    <source>
        <dbReference type="Pfam" id="PF00496"/>
    </source>
</evidence>
<dbReference type="Pfam" id="PF00496">
    <property type="entry name" value="SBP_bac_5"/>
    <property type="match status" value="2"/>
</dbReference>
<dbReference type="EMBL" id="JAKGUD010000001">
    <property type="protein sequence ID" value="MCF4141392.1"/>
    <property type="molecule type" value="Genomic_DNA"/>
</dbReference>
<comment type="caution">
    <text evidence="6">The sequence shown here is derived from an EMBL/GenBank/DDBJ whole genome shotgun (WGS) entry which is preliminary data.</text>
</comment>
<name>A0ABS9EMI1_9BACT</name>
<protein>
    <submittedName>
        <fullName evidence="6">ABC transporter substrate-binding protein</fullName>
    </submittedName>
</protein>
<comment type="similarity">
    <text evidence="1">Belongs to the bacterial solute-binding protein 5 family.</text>
</comment>
<accession>A0ABS9EMI1</accession>
<dbReference type="InterPro" id="IPR000914">
    <property type="entry name" value="SBP_5_dom"/>
</dbReference>
<keyword evidence="3 4" id="KW-0732">Signal</keyword>
<evidence type="ECO:0000256" key="2">
    <source>
        <dbReference type="ARBA" id="ARBA00022448"/>
    </source>
</evidence>
<dbReference type="PANTHER" id="PTHR30290">
    <property type="entry name" value="PERIPLASMIC BINDING COMPONENT OF ABC TRANSPORTER"/>
    <property type="match status" value="1"/>
</dbReference>
<evidence type="ECO:0000313" key="6">
    <source>
        <dbReference type="EMBL" id="MCF4141392.1"/>
    </source>
</evidence>
<evidence type="ECO:0000256" key="4">
    <source>
        <dbReference type="SAM" id="SignalP"/>
    </source>
</evidence>
<dbReference type="CDD" id="cd00995">
    <property type="entry name" value="PBP2_NikA_DppA_OppA_like"/>
    <property type="match status" value="1"/>
</dbReference>
<reference evidence="6 7" key="1">
    <citation type="submission" date="2022-01" db="EMBL/GenBank/DDBJ databases">
        <title>Dethiosulfovibrio faecalis sp. nov., a novel proteolytic, non-sulfur-reducing bacterium isolated from a marine aquaculture solid waste bioreactor.</title>
        <authorList>
            <person name="Grabowski S."/>
            <person name="Apolinario E."/>
            <person name="Schneider N."/>
            <person name="Marshall C.W."/>
            <person name="Sowers K.R."/>
        </authorList>
    </citation>
    <scope>NUCLEOTIDE SEQUENCE [LARGE SCALE GENOMIC DNA]</scope>
    <source>
        <strain evidence="6 7">DSM 12537</strain>
    </source>
</reference>
<proteinExistence type="inferred from homology"/>
<keyword evidence="7" id="KW-1185">Reference proteome</keyword>
<organism evidence="6 7">
    <name type="scientific">Dethiosulfovibrio marinus</name>
    <dbReference type="NCBI Taxonomy" id="133532"/>
    <lineage>
        <taxon>Bacteria</taxon>
        <taxon>Thermotogati</taxon>
        <taxon>Synergistota</taxon>
        <taxon>Synergistia</taxon>
        <taxon>Synergistales</taxon>
        <taxon>Dethiosulfovibrionaceae</taxon>
        <taxon>Dethiosulfovibrio</taxon>
    </lineage>
</organism>